<accession>A0A419AC18</accession>
<sequence length="67" mass="7350">MTMDQSKRPTPVADPEGKDEGVSRKPKGTEDSRPESAKPVKPGGQKPDTAMCENRRHPGMIDKNEDC</sequence>
<keyword evidence="3" id="KW-1185">Reference proteome</keyword>
<name>A0A419AC18_9RHOB</name>
<gene>
    <name evidence="2" type="ORF">D3P05_01345</name>
</gene>
<feature type="compositionally biased region" description="Basic and acidic residues" evidence="1">
    <location>
        <begin position="53"/>
        <end position="67"/>
    </location>
</feature>
<organism evidence="2 3">
    <name type="scientific">Paracoccus siganidrum</name>
    <dbReference type="NCBI Taxonomy" id="1276757"/>
    <lineage>
        <taxon>Bacteria</taxon>
        <taxon>Pseudomonadati</taxon>
        <taxon>Pseudomonadota</taxon>
        <taxon>Alphaproteobacteria</taxon>
        <taxon>Rhodobacterales</taxon>
        <taxon>Paracoccaceae</taxon>
        <taxon>Paracoccus</taxon>
    </lineage>
</organism>
<dbReference type="Proteomes" id="UP000283587">
    <property type="component" value="Unassembled WGS sequence"/>
</dbReference>
<proteinExistence type="predicted"/>
<dbReference type="RefSeq" id="WP_119896391.1">
    <property type="nucleotide sequence ID" value="NZ_QNRC01000021.1"/>
</dbReference>
<dbReference type="EMBL" id="QZEW01000004">
    <property type="protein sequence ID" value="RJL21542.1"/>
    <property type="molecule type" value="Genomic_DNA"/>
</dbReference>
<comment type="caution">
    <text evidence="2">The sequence shown here is derived from an EMBL/GenBank/DDBJ whole genome shotgun (WGS) entry which is preliminary data.</text>
</comment>
<evidence type="ECO:0000256" key="1">
    <source>
        <dbReference type="SAM" id="MobiDB-lite"/>
    </source>
</evidence>
<dbReference type="OrthoDB" id="7776057at2"/>
<reference evidence="3" key="1">
    <citation type="submission" date="2018-09" db="EMBL/GenBank/DDBJ databases">
        <title>Paracoccus onubensis nov. sp. a moderate halophilic bacterium isolated from Gruta de las Maravillas (Aracena, Spain).</title>
        <authorList>
            <person name="Jurado V."/>
            <person name="Gutierrez-Patricio S."/>
            <person name="Gonzalez-Pimentel J.L."/>
            <person name="Miller A.Z."/>
            <person name="Laiz L."/>
            <person name="Saiz-Jimenez C."/>
        </authorList>
    </citation>
    <scope>NUCLEOTIDE SEQUENCE [LARGE SCALE GENOMIC DNA]</scope>
    <source>
        <strain evidence="3">DSM 26381</strain>
    </source>
</reference>
<feature type="compositionally biased region" description="Basic and acidic residues" evidence="1">
    <location>
        <begin position="15"/>
        <end position="38"/>
    </location>
</feature>
<evidence type="ECO:0000313" key="2">
    <source>
        <dbReference type="EMBL" id="RJL21542.1"/>
    </source>
</evidence>
<dbReference type="AlphaFoldDB" id="A0A419AC18"/>
<protein>
    <submittedName>
        <fullName evidence="2">Uncharacterized protein</fullName>
    </submittedName>
</protein>
<evidence type="ECO:0000313" key="3">
    <source>
        <dbReference type="Proteomes" id="UP000283587"/>
    </source>
</evidence>
<feature type="region of interest" description="Disordered" evidence="1">
    <location>
        <begin position="1"/>
        <end position="67"/>
    </location>
</feature>